<reference evidence="1 2" key="1">
    <citation type="submission" date="2018-09" db="EMBL/GenBank/DDBJ databases">
        <title>Bacillus saliacetes sp. nov., isolated from Thai shrimp paste (Ka-pi).</title>
        <authorList>
            <person name="Daroonpunt R."/>
            <person name="Tanasupawat S."/>
            <person name="Yiamsombut S."/>
        </authorList>
    </citation>
    <scope>NUCLEOTIDE SEQUENCE [LARGE SCALE GENOMIC DNA]</scope>
    <source>
        <strain evidence="1 2">SKP7-4</strain>
    </source>
</reference>
<protein>
    <submittedName>
        <fullName evidence="1">DUF3679 domain-containing protein</fullName>
    </submittedName>
</protein>
<dbReference type="InterPro" id="IPR020534">
    <property type="entry name" value="Uncharacterised_YqxA"/>
</dbReference>
<dbReference type="OrthoDB" id="2941402at2"/>
<dbReference type="EMBL" id="QXIR01000003">
    <property type="protein sequence ID" value="RIW37600.1"/>
    <property type="molecule type" value="Genomic_DNA"/>
</dbReference>
<dbReference type="Proteomes" id="UP000265801">
    <property type="component" value="Unassembled WGS sequence"/>
</dbReference>
<gene>
    <name evidence="1" type="ORF">D3H55_03245</name>
</gene>
<accession>A0A3A1R9D9</accession>
<sequence length="114" mass="12537">MSRMKRFMFKSILLVSVLFVGVLIGMQKANDGIKDMKGYDEEGMGPPLTISEDEAGNIEASLLGQEMGSTSISEKKKKLEEMKSFNFFSEIGKTVAGIMKGLTEKTVEFVSSLL</sequence>
<keyword evidence="2" id="KW-1185">Reference proteome</keyword>
<dbReference type="AlphaFoldDB" id="A0A3A1R9D9"/>
<dbReference type="Pfam" id="PF12438">
    <property type="entry name" value="DUF3679"/>
    <property type="match status" value="1"/>
</dbReference>
<comment type="caution">
    <text evidence="1">The sequence shown here is derived from an EMBL/GenBank/DDBJ whole genome shotgun (WGS) entry which is preliminary data.</text>
</comment>
<proteinExistence type="predicted"/>
<name>A0A3A1R9D9_9BACI</name>
<organism evidence="1 2">
    <name type="scientific">Bacillus salacetis</name>
    <dbReference type="NCBI Taxonomy" id="2315464"/>
    <lineage>
        <taxon>Bacteria</taxon>
        <taxon>Bacillati</taxon>
        <taxon>Bacillota</taxon>
        <taxon>Bacilli</taxon>
        <taxon>Bacillales</taxon>
        <taxon>Bacillaceae</taxon>
        <taxon>Bacillus</taxon>
    </lineage>
</organism>
<evidence type="ECO:0000313" key="2">
    <source>
        <dbReference type="Proteomes" id="UP000265801"/>
    </source>
</evidence>
<evidence type="ECO:0000313" key="1">
    <source>
        <dbReference type="EMBL" id="RIW37600.1"/>
    </source>
</evidence>